<keyword evidence="5" id="KW-0805">Transcription regulation</keyword>
<evidence type="ECO:0000313" key="9">
    <source>
        <dbReference type="EMBL" id="WUR15413.1"/>
    </source>
</evidence>
<accession>A0ABZ1URV3</accession>
<gene>
    <name evidence="9" type="ORF">E7V67_010015</name>
</gene>
<sequence>MARPYVERHIHALSLAHACVQLGARMRTISYITGLTHTELAKLYPSGERVFKCGRLPASADWLIDKTNVLVRAELSIFAAIFCRLIDSDFGLSDAVVAGYKMYANMCAGPSRISFDRAFDVACHLKGIWAHPTASIALYPCPQCHSLYLSSIGNLSAASDGCVFCRLLARYDRDPRIQAMFPCRRVPVRSRHSVCALAHVKADT</sequence>
<keyword evidence="1" id="KW-0963">Cytoplasm</keyword>
<name>A0ABZ1URV3_9BURK</name>
<reference evidence="9 10" key="1">
    <citation type="journal article" date="2019" name="Int. J. Syst. Evol. Microbiol.">
        <title>The Draft Whole-Genome Sequence of the Antibiotic Producer Empedobacter haloabium ATCC 31962 Provides Indications for Its Taxonomic Reclassification.</title>
        <authorList>
            <person name="Miess H."/>
            <person name="Arlt P."/>
            <person name="Apel A.K."/>
            <person name="Weber T."/>
            <person name="Nieselt K."/>
            <person name="Hanssen F."/>
            <person name="Czemmel S."/>
            <person name="Nahnsen S."/>
            <person name="Gross H."/>
        </authorList>
    </citation>
    <scope>NUCLEOTIDE SEQUENCE [LARGE SCALE GENOMIC DNA]</scope>
    <source>
        <strain evidence="9 10">ATCC 31962</strain>
    </source>
</reference>
<evidence type="ECO:0000313" key="10">
    <source>
        <dbReference type="Proteomes" id="UP000321323"/>
    </source>
</evidence>
<keyword evidence="8" id="KW-0804">Transcription</keyword>
<keyword evidence="7" id="KW-0010">Activator</keyword>
<evidence type="ECO:0000256" key="3">
    <source>
        <dbReference type="ARBA" id="ARBA00022795"/>
    </source>
</evidence>
<evidence type="ECO:0000256" key="6">
    <source>
        <dbReference type="ARBA" id="ARBA00023125"/>
    </source>
</evidence>
<proteinExistence type="predicted"/>
<keyword evidence="2" id="KW-0479">Metal-binding</keyword>
<evidence type="ECO:0000256" key="8">
    <source>
        <dbReference type="ARBA" id="ARBA00023163"/>
    </source>
</evidence>
<keyword evidence="3" id="KW-1005">Bacterial flagellum biogenesis</keyword>
<dbReference type="EMBL" id="CP136508">
    <property type="protein sequence ID" value="WUR15413.1"/>
    <property type="molecule type" value="Genomic_DNA"/>
</dbReference>
<evidence type="ECO:0000256" key="7">
    <source>
        <dbReference type="ARBA" id="ARBA00023159"/>
    </source>
</evidence>
<dbReference type="SUPFAM" id="SSF160930">
    <property type="entry name" value="FlhC-like"/>
    <property type="match status" value="1"/>
</dbReference>
<dbReference type="Pfam" id="PF05280">
    <property type="entry name" value="FlhC"/>
    <property type="match status" value="1"/>
</dbReference>
<evidence type="ECO:0000256" key="4">
    <source>
        <dbReference type="ARBA" id="ARBA00022833"/>
    </source>
</evidence>
<dbReference type="Proteomes" id="UP000321323">
    <property type="component" value="Chromosome"/>
</dbReference>
<dbReference type="InterPro" id="IPR007944">
    <property type="entry name" value="FlhC"/>
</dbReference>
<keyword evidence="6" id="KW-0238">DNA-binding</keyword>
<keyword evidence="10" id="KW-1185">Reference proteome</keyword>
<protein>
    <submittedName>
        <fullName evidence="9">FlhC family transcriptional regulator</fullName>
    </submittedName>
</protein>
<organism evidence="9 10">
    <name type="scientific">[Empedobacter] haloabium</name>
    <dbReference type="NCBI Taxonomy" id="592317"/>
    <lineage>
        <taxon>Bacteria</taxon>
        <taxon>Pseudomonadati</taxon>
        <taxon>Pseudomonadota</taxon>
        <taxon>Betaproteobacteria</taxon>
        <taxon>Burkholderiales</taxon>
        <taxon>Oxalobacteraceae</taxon>
        <taxon>Telluria group</taxon>
        <taxon>Telluria group incertae sedis</taxon>
    </lineage>
</organism>
<keyword evidence="4" id="KW-0862">Zinc</keyword>
<evidence type="ECO:0000256" key="1">
    <source>
        <dbReference type="ARBA" id="ARBA00022490"/>
    </source>
</evidence>
<evidence type="ECO:0000256" key="2">
    <source>
        <dbReference type="ARBA" id="ARBA00022723"/>
    </source>
</evidence>
<evidence type="ECO:0000256" key="5">
    <source>
        <dbReference type="ARBA" id="ARBA00023015"/>
    </source>
</evidence>